<dbReference type="InterPro" id="IPR001907">
    <property type="entry name" value="ClpP"/>
</dbReference>
<dbReference type="GO" id="GO:0004252">
    <property type="term" value="F:serine-type endopeptidase activity"/>
    <property type="evidence" value="ECO:0007669"/>
    <property type="project" value="InterPro"/>
</dbReference>
<dbReference type="NCBIfam" id="NF045542">
    <property type="entry name" value="Clp_rel_HeadMat"/>
    <property type="match status" value="1"/>
</dbReference>
<dbReference type="Pfam" id="PF00574">
    <property type="entry name" value="CLP_protease"/>
    <property type="match status" value="1"/>
</dbReference>
<organism evidence="4">
    <name type="scientific">Siphoviridae sp. ctf8W5</name>
    <dbReference type="NCBI Taxonomy" id="2825595"/>
    <lineage>
        <taxon>Viruses</taxon>
        <taxon>Duplodnaviria</taxon>
        <taxon>Heunggongvirae</taxon>
        <taxon>Uroviricota</taxon>
        <taxon>Caudoviricetes</taxon>
    </lineage>
</organism>
<dbReference type="Gene3D" id="3.90.226.10">
    <property type="entry name" value="2-enoyl-CoA Hydratase, Chain A, domain 1"/>
    <property type="match status" value="1"/>
</dbReference>
<comment type="similarity">
    <text evidence="1">Belongs to the peptidase S14 family.</text>
</comment>
<dbReference type="GO" id="GO:0009368">
    <property type="term" value="C:endopeptidase Clp complex"/>
    <property type="evidence" value="ECO:0007669"/>
    <property type="project" value="TreeGrafter"/>
</dbReference>
<keyword evidence="4" id="KW-0645">Protease</keyword>
<dbReference type="PRINTS" id="PR00127">
    <property type="entry name" value="CLPPROTEASEP"/>
</dbReference>
<proteinExistence type="inferred from homology"/>
<accession>A0A8S5Q8Y6</accession>
<dbReference type="GO" id="GO:0004176">
    <property type="term" value="F:ATP-dependent peptidase activity"/>
    <property type="evidence" value="ECO:0007669"/>
    <property type="project" value="InterPro"/>
</dbReference>
<keyword evidence="3" id="KW-0378">Hydrolase</keyword>
<reference evidence="4" key="1">
    <citation type="journal article" date="2021" name="Proc. Natl. Acad. Sci. U.S.A.">
        <title>A Catalog of Tens of Thousands of Viruses from Human Metagenomes Reveals Hidden Associations with Chronic Diseases.</title>
        <authorList>
            <person name="Tisza M.J."/>
            <person name="Buck C.B."/>
        </authorList>
    </citation>
    <scope>NUCLEOTIDE SEQUENCE</scope>
    <source>
        <strain evidence="4">Ctf8W5</strain>
    </source>
</reference>
<protein>
    <submittedName>
        <fullName evidence="4">Putative ATP dependent Clp protease</fullName>
    </submittedName>
</protein>
<dbReference type="EMBL" id="BK015597">
    <property type="protein sequence ID" value="DAE14940.1"/>
    <property type="molecule type" value="Genomic_DNA"/>
</dbReference>
<dbReference type="SUPFAM" id="SSF52096">
    <property type="entry name" value="ClpP/crotonase"/>
    <property type="match status" value="1"/>
</dbReference>
<sequence>MAPICRLQKLALHIEQRRKTQRNLTKMEVKTMRTVTVNGDIICNDMKWIYDWLEYESCCPADIRNAAAELKDETEELRVVINSPGGDVQAGQEIYSILKDIKNPVTINVQSMAASAASMIAMAGDIVKMSPVALLMIHNASTCTSGDYRDMQHTADVLQTVNAAIMQAYIAKTGKTEDELREMMDKETWLTANQCLEAGFADEIIKDEKQSIITNAMIGRLSVTDEMIAKVKAEKAAKDAADAADAAAEAEKAALLDDLYMYGV</sequence>
<dbReference type="PANTHER" id="PTHR10381">
    <property type="entry name" value="ATP-DEPENDENT CLP PROTEASE PROTEOLYTIC SUBUNIT"/>
    <property type="match status" value="1"/>
</dbReference>
<evidence type="ECO:0000256" key="1">
    <source>
        <dbReference type="ARBA" id="ARBA00007039"/>
    </source>
</evidence>
<keyword evidence="2" id="KW-0963">Cytoplasm</keyword>
<dbReference type="InterPro" id="IPR029045">
    <property type="entry name" value="ClpP/crotonase-like_dom_sf"/>
</dbReference>
<evidence type="ECO:0000256" key="3">
    <source>
        <dbReference type="ARBA" id="ARBA00022801"/>
    </source>
</evidence>
<dbReference type="GO" id="GO:0006515">
    <property type="term" value="P:protein quality control for misfolded or incompletely synthesized proteins"/>
    <property type="evidence" value="ECO:0007669"/>
    <property type="project" value="TreeGrafter"/>
</dbReference>
<dbReference type="CDD" id="cd07016">
    <property type="entry name" value="S14_ClpP_1"/>
    <property type="match status" value="1"/>
</dbReference>
<dbReference type="PANTHER" id="PTHR10381:SF70">
    <property type="entry name" value="ATP-DEPENDENT CLP PROTEASE PROTEOLYTIC SUBUNIT"/>
    <property type="match status" value="1"/>
</dbReference>
<dbReference type="InterPro" id="IPR023562">
    <property type="entry name" value="ClpP/TepA"/>
</dbReference>
<name>A0A8S5Q8Y6_9CAUD</name>
<dbReference type="GO" id="GO:0051117">
    <property type="term" value="F:ATPase binding"/>
    <property type="evidence" value="ECO:0007669"/>
    <property type="project" value="TreeGrafter"/>
</dbReference>
<evidence type="ECO:0000256" key="2">
    <source>
        <dbReference type="ARBA" id="ARBA00022490"/>
    </source>
</evidence>
<evidence type="ECO:0000313" key="4">
    <source>
        <dbReference type="EMBL" id="DAE14940.1"/>
    </source>
</evidence>